<protein>
    <submittedName>
        <fullName evidence="1">Uncharacterized protein</fullName>
    </submittedName>
</protein>
<evidence type="ECO:0000313" key="1">
    <source>
        <dbReference type="EMBL" id="AGR60512.1"/>
    </source>
</evidence>
<dbReference type="AlphaFoldDB" id="S5NJS3"/>
<gene>
    <name evidence="1" type="ORF">A464_3328</name>
</gene>
<reference evidence="1 2" key="1">
    <citation type="submission" date="2013-07" db="EMBL/GenBank/DDBJ databases">
        <title>Genome sequence of Salmonella bongori N268-08 - a rare clinical isolate.</title>
        <authorList>
            <person name="Marti R."/>
            <person name="Hagens S."/>
            <person name="Loessner M.J."/>
            <person name="Klumpp J."/>
        </authorList>
    </citation>
    <scope>NUCLEOTIDE SEQUENCE [LARGE SCALE GENOMIC DNA]</scope>
    <source>
        <strain evidence="1 2">N268-08</strain>
    </source>
</reference>
<sequence length="38" mass="4546">MHYNLLIWGLKNKLPWPTVQKQAAFISLNIFIPLLNFY</sequence>
<dbReference type="Proteomes" id="UP000015042">
    <property type="component" value="Chromosome"/>
</dbReference>
<dbReference type="EMBL" id="CP006608">
    <property type="protein sequence ID" value="AGR60512.1"/>
    <property type="molecule type" value="Genomic_DNA"/>
</dbReference>
<dbReference type="HOGENOM" id="CLU_3332655_0_0_6"/>
<accession>S5NJS3</accession>
<dbReference type="PATRIC" id="fig|1197719.3.peg.3320"/>
<organism evidence="1 2">
    <name type="scientific">Salmonella bongori N268-08</name>
    <dbReference type="NCBI Taxonomy" id="1197719"/>
    <lineage>
        <taxon>Bacteria</taxon>
        <taxon>Pseudomonadati</taxon>
        <taxon>Pseudomonadota</taxon>
        <taxon>Gammaproteobacteria</taxon>
        <taxon>Enterobacterales</taxon>
        <taxon>Enterobacteriaceae</taxon>
        <taxon>Salmonella</taxon>
    </lineage>
</organism>
<name>S5NJS3_SALBN</name>
<proteinExistence type="predicted"/>
<evidence type="ECO:0000313" key="2">
    <source>
        <dbReference type="Proteomes" id="UP000015042"/>
    </source>
</evidence>
<dbReference type="KEGG" id="sbz:A464_3328"/>